<evidence type="ECO:0000313" key="2">
    <source>
        <dbReference type="Proteomes" id="UP001141552"/>
    </source>
</evidence>
<comment type="caution">
    <text evidence="1">The sequence shown here is derived from an EMBL/GenBank/DDBJ whole genome shotgun (WGS) entry which is preliminary data.</text>
</comment>
<dbReference type="EMBL" id="JAKUCV010007045">
    <property type="protein sequence ID" value="KAJ4824953.1"/>
    <property type="molecule type" value="Genomic_DNA"/>
</dbReference>
<protein>
    <submittedName>
        <fullName evidence="1">Short-chain dehydrogenase TIC 32, chloroplastic</fullName>
    </submittedName>
</protein>
<accession>A0A9Q0J1I3</accession>
<dbReference type="PANTHER" id="PTHR48476">
    <property type="entry name" value="SHORT-CHAIN DEHYDROGENASE TIC 32, CHLOROPLASTIC-LIKE"/>
    <property type="match status" value="1"/>
</dbReference>
<reference evidence="1" key="2">
    <citation type="journal article" date="2023" name="Plants (Basel)">
        <title>Annotation of the Turnera subulata (Passifloraceae) Draft Genome Reveals the S-Locus Evolved after the Divergence of Turneroideae from Passifloroideae in a Stepwise Manner.</title>
        <authorList>
            <person name="Henning P.M."/>
            <person name="Roalson E.H."/>
            <person name="Mir W."/>
            <person name="McCubbin A.G."/>
            <person name="Shore J.S."/>
        </authorList>
    </citation>
    <scope>NUCLEOTIDE SEQUENCE</scope>
    <source>
        <strain evidence="1">F60SS</strain>
    </source>
</reference>
<dbReference type="OrthoDB" id="191139at2759"/>
<keyword evidence="2" id="KW-1185">Reference proteome</keyword>
<dbReference type="Gene3D" id="3.40.50.720">
    <property type="entry name" value="NAD(P)-binding Rossmann-like Domain"/>
    <property type="match status" value="1"/>
</dbReference>
<proteinExistence type="predicted"/>
<dbReference type="AlphaFoldDB" id="A0A9Q0J1I3"/>
<dbReference type="PANTHER" id="PTHR48476:SF1">
    <property type="entry name" value="SHORT-CHAIN DEHYDROGENASE TIC 32, CHLOROPLASTIC-LIKE"/>
    <property type="match status" value="1"/>
</dbReference>
<dbReference type="InterPro" id="IPR055280">
    <property type="entry name" value="TIC32"/>
</dbReference>
<gene>
    <name evidence="1" type="primary">TIC32_2</name>
    <name evidence="1" type="ORF">Tsubulata_014974</name>
</gene>
<sequence>MENCLLTQFSFHNSGLVDVLGRLVLKNIQQGAATTCYVALHPQVKGISGGYFRDSNEARASPLGRDTKLAKRLWDFSASLVNGIADVNSSLGDKS</sequence>
<name>A0A9Q0J1I3_9ROSI</name>
<evidence type="ECO:0000313" key="1">
    <source>
        <dbReference type="EMBL" id="KAJ4824953.1"/>
    </source>
</evidence>
<reference evidence="1" key="1">
    <citation type="submission" date="2022-02" db="EMBL/GenBank/DDBJ databases">
        <authorList>
            <person name="Henning P.M."/>
            <person name="McCubbin A.G."/>
            <person name="Shore J.S."/>
        </authorList>
    </citation>
    <scope>NUCLEOTIDE SEQUENCE</scope>
    <source>
        <strain evidence="1">F60SS</strain>
        <tissue evidence="1">Leaves</tissue>
    </source>
</reference>
<organism evidence="1 2">
    <name type="scientific">Turnera subulata</name>
    <dbReference type="NCBI Taxonomy" id="218843"/>
    <lineage>
        <taxon>Eukaryota</taxon>
        <taxon>Viridiplantae</taxon>
        <taxon>Streptophyta</taxon>
        <taxon>Embryophyta</taxon>
        <taxon>Tracheophyta</taxon>
        <taxon>Spermatophyta</taxon>
        <taxon>Magnoliopsida</taxon>
        <taxon>eudicotyledons</taxon>
        <taxon>Gunneridae</taxon>
        <taxon>Pentapetalae</taxon>
        <taxon>rosids</taxon>
        <taxon>fabids</taxon>
        <taxon>Malpighiales</taxon>
        <taxon>Passifloraceae</taxon>
        <taxon>Turnera</taxon>
    </lineage>
</organism>
<dbReference type="Proteomes" id="UP001141552">
    <property type="component" value="Unassembled WGS sequence"/>
</dbReference>